<accession>A0A7X3MRV6</accession>
<evidence type="ECO:0000313" key="4">
    <source>
        <dbReference type="Proteomes" id="UP000436483"/>
    </source>
</evidence>
<organism evidence="3 4">
    <name type="scientific">Microvirga makkahensis</name>
    <dbReference type="NCBI Taxonomy" id="1128670"/>
    <lineage>
        <taxon>Bacteria</taxon>
        <taxon>Pseudomonadati</taxon>
        <taxon>Pseudomonadota</taxon>
        <taxon>Alphaproteobacteria</taxon>
        <taxon>Hyphomicrobiales</taxon>
        <taxon>Methylobacteriaceae</taxon>
        <taxon>Microvirga</taxon>
    </lineage>
</organism>
<dbReference type="InterPro" id="IPR014710">
    <property type="entry name" value="RmlC-like_jellyroll"/>
</dbReference>
<feature type="domain" description="Cupin type-2" evidence="2">
    <location>
        <begin position="39"/>
        <end position="109"/>
    </location>
</feature>
<proteinExistence type="predicted"/>
<dbReference type="EMBL" id="WURB01000006">
    <property type="protein sequence ID" value="MXQ11908.1"/>
    <property type="molecule type" value="Genomic_DNA"/>
</dbReference>
<reference evidence="3 4" key="2">
    <citation type="submission" date="2020-01" db="EMBL/GenBank/DDBJ databases">
        <title>Microvirga sp. nov., an arsenate reduction bacterium isolated from Tibet hotspring sediments.</title>
        <authorList>
            <person name="Xian W.-D."/>
            <person name="Li W.-J."/>
        </authorList>
    </citation>
    <scope>NUCLEOTIDE SEQUENCE [LARGE SCALE GENOMIC DNA]</scope>
    <source>
        <strain evidence="3 4">KCTC 23863</strain>
    </source>
</reference>
<evidence type="ECO:0000256" key="1">
    <source>
        <dbReference type="ARBA" id="ARBA00022723"/>
    </source>
</evidence>
<keyword evidence="1" id="KW-0479">Metal-binding</keyword>
<keyword evidence="4" id="KW-1185">Reference proteome</keyword>
<dbReference type="AlphaFoldDB" id="A0A7X3MRV6"/>
<dbReference type="GO" id="GO:0046872">
    <property type="term" value="F:metal ion binding"/>
    <property type="evidence" value="ECO:0007669"/>
    <property type="project" value="UniProtKB-KW"/>
</dbReference>
<sequence>MTSTIKLTPSRDIDTLWVVRDRVRFSGYLEGTPVVVLEVQIPAGSGTPLHRHPSPEFFRVLSGEVTFTTLQDGEEQRLIARAGDVLNVPSDVPHGYTNTGSTPAELLVVIDRSMEAFFREVGTKKPGFGPPTPEELDLVGAACARHGISFVGTASSTLNVA</sequence>
<evidence type="ECO:0000259" key="2">
    <source>
        <dbReference type="Pfam" id="PF07883"/>
    </source>
</evidence>
<dbReference type="InterPro" id="IPR011051">
    <property type="entry name" value="RmlC_Cupin_sf"/>
</dbReference>
<protein>
    <submittedName>
        <fullName evidence="3">Cupin domain-containing protein</fullName>
    </submittedName>
</protein>
<dbReference type="OrthoDB" id="9814751at2"/>
<dbReference type="InterPro" id="IPR051610">
    <property type="entry name" value="GPI/OXD"/>
</dbReference>
<dbReference type="PANTHER" id="PTHR35848">
    <property type="entry name" value="OXALATE-BINDING PROTEIN"/>
    <property type="match status" value="1"/>
</dbReference>
<name>A0A7X3MRV6_9HYPH</name>
<gene>
    <name evidence="3" type="ORF">GR328_10635</name>
</gene>
<comment type="caution">
    <text evidence="3">The sequence shown here is derived from an EMBL/GenBank/DDBJ whole genome shotgun (WGS) entry which is preliminary data.</text>
</comment>
<dbReference type="SUPFAM" id="SSF51182">
    <property type="entry name" value="RmlC-like cupins"/>
    <property type="match status" value="1"/>
</dbReference>
<dbReference type="InterPro" id="IPR013096">
    <property type="entry name" value="Cupin_2"/>
</dbReference>
<evidence type="ECO:0000313" key="3">
    <source>
        <dbReference type="EMBL" id="MXQ11908.1"/>
    </source>
</evidence>
<dbReference type="Gene3D" id="2.60.120.10">
    <property type="entry name" value="Jelly Rolls"/>
    <property type="match status" value="1"/>
</dbReference>
<dbReference type="Pfam" id="PF07883">
    <property type="entry name" value="Cupin_2"/>
    <property type="match status" value="1"/>
</dbReference>
<reference evidence="3 4" key="1">
    <citation type="submission" date="2019-12" db="EMBL/GenBank/DDBJ databases">
        <authorList>
            <person name="Yuan C.-G."/>
        </authorList>
    </citation>
    <scope>NUCLEOTIDE SEQUENCE [LARGE SCALE GENOMIC DNA]</scope>
    <source>
        <strain evidence="3 4">KCTC 23863</strain>
    </source>
</reference>
<dbReference type="RefSeq" id="WP_160884497.1">
    <property type="nucleotide sequence ID" value="NZ_WURB01000006.1"/>
</dbReference>
<dbReference type="Proteomes" id="UP000436483">
    <property type="component" value="Unassembled WGS sequence"/>
</dbReference>